<feature type="transmembrane region" description="Helical" evidence="5">
    <location>
        <begin position="75"/>
        <end position="98"/>
    </location>
</feature>
<feature type="transmembrane region" description="Helical" evidence="5">
    <location>
        <begin position="146"/>
        <end position="167"/>
    </location>
</feature>
<gene>
    <name evidence="6" type="ORF">MGU_08363</name>
</gene>
<dbReference type="EMBL" id="AZNH01000042">
    <property type="protein sequence ID" value="KID84401.1"/>
    <property type="molecule type" value="Genomic_DNA"/>
</dbReference>
<dbReference type="PANTHER" id="PTHR31465">
    <property type="entry name" value="PROTEIN RTA1-RELATED"/>
    <property type="match status" value="1"/>
</dbReference>
<dbReference type="GO" id="GO:0005886">
    <property type="term" value="C:plasma membrane"/>
    <property type="evidence" value="ECO:0007669"/>
    <property type="project" value="TreeGrafter"/>
</dbReference>
<feature type="transmembrane region" description="Helical" evidence="5">
    <location>
        <begin position="110"/>
        <end position="134"/>
    </location>
</feature>
<dbReference type="Pfam" id="PF04479">
    <property type="entry name" value="RTA1"/>
    <property type="match status" value="1"/>
</dbReference>
<dbReference type="GO" id="GO:0000324">
    <property type="term" value="C:fungal-type vacuole"/>
    <property type="evidence" value="ECO:0007669"/>
    <property type="project" value="TreeGrafter"/>
</dbReference>
<dbReference type="HOGENOM" id="CLU_033465_6_4_1"/>
<feature type="transmembrane region" description="Helical" evidence="5">
    <location>
        <begin position="187"/>
        <end position="206"/>
    </location>
</feature>
<keyword evidence="2 5" id="KW-0812">Transmembrane</keyword>
<dbReference type="Proteomes" id="UP000031192">
    <property type="component" value="Unassembled WGS sequence"/>
</dbReference>
<name>A0A0B4H3P3_METGA</name>
<evidence type="ECO:0000256" key="1">
    <source>
        <dbReference type="ARBA" id="ARBA00004141"/>
    </source>
</evidence>
<keyword evidence="4 5" id="KW-0472">Membrane</keyword>
<evidence type="ECO:0000313" key="7">
    <source>
        <dbReference type="Proteomes" id="UP000031192"/>
    </source>
</evidence>
<reference evidence="6 7" key="1">
    <citation type="journal article" date="2014" name="Proc. Natl. Acad. Sci. U.S.A.">
        <title>Trajectory and genomic determinants of fungal-pathogen speciation and host adaptation.</title>
        <authorList>
            <person name="Hu X."/>
            <person name="Xiao G."/>
            <person name="Zheng P."/>
            <person name="Shang Y."/>
            <person name="Su Y."/>
            <person name="Zhang X."/>
            <person name="Liu X."/>
            <person name="Zhan S."/>
            <person name="St Leger R.J."/>
            <person name="Wang C."/>
        </authorList>
    </citation>
    <scope>NUCLEOTIDE SEQUENCE [LARGE SCALE GENOMIC DNA]</scope>
    <source>
        <strain evidence="6 7">ARSEF 977</strain>
    </source>
</reference>
<evidence type="ECO:0000256" key="2">
    <source>
        <dbReference type="ARBA" id="ARBA00022692"/>
    </source>
</evidence>
<comment type="subcellular location">
    <subcellularLocation>
        <location evidence="1">Membrane</location>
        <topology evidence="1">Multi-pass membrane protein</topology>
    </subcellularLocation>
</comment>
<evidence type="ECO:0000256" key="5">
    <source>
        <dbReference type="SAM" id="Phobius"/>
    </source>
</evidence>
<accession>A0A0B4H3P3</accession>
<keyword evidence="3 5" id="KW-1133">Transmembrane helix</keyword>
<dbReference type="AlphaFoldDB" id="A0A0B4H3P3"/>
<feature type="transmembrane region" description="Helical" evidence="5">
    <location>
        <begin position="33"/>
        <end position="54"/>
    </location>
</feature>
<comment type="caution">
    <text evidence="6">The sequence shown here is derived from an EMBL/GenBank/DDBJ whole genome shotgun (WGS) entry which is preliminary data.</text>
</comment>
<evidence type="ECO:0000256" key="3">
    <source>
        <dbReference type="ARBA" id="ARBA00022989"/>
    </source>
</evidence>
<dbReference type="PANTHER" id="PTHR31465:SF11">
    <property type="entry name" value="DOMAIN PROTEIN, PUTATIVE (AFU_ORTHOLOGUE AFUA_3G10770)-RELATED"/>
    <property type="match status" value="1"/>
</dbReference>
<sequence>MYALTSLTLLAETIGWAGRTWLSRCPYNQNAFLTQITTLIIGPTFFTAALYILLGKLIIVMGRKSSLLSARMYTIVFCTCDVISLVVQAVGGALASFATGRVDGDTWPGTYIMVAGIGFQLFTMTVFALLAVNFVTRSIKLGIPQLYYAILGAMLISLLAIYIRSIYRTLELTGGWNGTLIRDQPLFIGLDAVLMVVAAAVFLVVNPFGVHVHIGKVPAAELEKGASDKEGRQTQKVLGR</sequence>
<dbReference type="InterPro" id="IPR007568">
    <property type="entry name" value="RTA1"/>
</dbReference>
<proteinExistence type="predicted"/>
<evidence type="ECO:0000256" key="4">
    <source>
        <dbReference type="ARBA" id="ARBA00023136"/>
    </source>
</evidence>
<keyword evidence="7" id="KW-1185">Reference proteome</keyword>
<protein>
    <submittedName>
        <fullName evidence="6">RTA-like protein</fullName>
    </submittedName>
</protein>
<evidence type="ECO:0000313" key="6">
    <source>
        <dbReference type="EMBL" id="KID84401.1"/>
    </source>
</evidence>
<organism evidence="6 7">
    <name type="scientific">Metarhizium guizhouense (strain ARSEF 977)</name>
    <dbReference type="NCBI Taxonomy" id="1276136"/>
    <lineage>
        <taxon>Eukaryota</taxon>
        <taxon>Fungi</taxon>
        <taxon>Dikarya</taxon>
        <taxon>Ascomycota</taxon>
        <taxon>Pezizomycotina</taxon>
        <taxon>Sordariomycetes</taxon>
        <taxon>Hypocreomycetidae</taxon>
        <taxon>Hypocreales</taxon>
        <taxon>Clavicipitaceae</taxon>
        <taxon>Metarhizium</taxon>
    </lineage>
</organism>